<evidence type="ECO:0000256" key="1">
    <source>
        <dbReference type="SAM" id="SignalP"/>
    </source>
</evidence>
<evidence type="ECO:0000313" key="3">
    <source>
        <dbReference type="Proteomes" id="UP000640426"/>
    </source>
</evidence>
<keyword evidence="1" id="KW-0732">Signal</keyword>
<reference evidence="3" key="1">
    <citation type="submission" date="2020-12" db="EMBL/GenBank/DDBJ databases">
        <title>Hymenobacter sp.</title>
        <authorList>
            <person name="Kim M.K."/>
        </authorList>
    </citation>
    <scope>NUCLEOTIDE SEQUENCE [LARGE SCALE GENOMIC DNA]</scope>
    <source>
        <strain evidence="3">BT553</strain>
    </source>
</reference>
<organism evidence="2 3">
    <name type="scientific">Sphingomonas mollis</name>
    <dbReference type="NCBI Taxonomy" id="2795726"/>
    <lineage>
        <taxon>Bacteria</taxon>
        <taxon>Pseudomonadati</taxon>
        <taxon>Pseudomonadota</taxon>
        <taxon>Alphaproteobacteria</taxon>
        <taxon>Sphingomonadales</taxon>
        <taxon>Sphingomonadaceae</taxon>
        <taxon>Sphingomonas</taxon>
    </lineage>
</organism>
<protein>
    <submittedName>
        <fullName evidence="2">DUF885 family protein</fullName>
    </submittedName>
</protein>
<dbReference type="RefSeq" id="WP_199039292.1">
    <property type="nucleotide sequence ID" value="NZ_JAELXS010000008.1"/>
</dbReference>
<dbReference type="InterPro" id="IPR010281">
    <property type="entry name" value="DUF885"/>
</dbReference>
<dbReference type="PANTHER" id="PTHR33361">
    <property type="entry name" value="GLR0591 PROTEIN"/>
    <property type="match status" value="1"/>
</dbReference>
<dbReference type="Pfam" id="PF05960">
    <property type="entry name" value="DUF885"/>
    <property type="match status" value="1"/>
</dbReference>
<feature type="signal peptide" evidence="1">
    <location>
        <begin position="1"/>
        <end position="26"/>
    </location>
</feature>
<name>A0ABS0XT32_9SPHN</name>
<dbReference type="EMBL" id="JAELXS010000008">
    <property type="protein sequence ID" value="MBJ6122898.1"/>
    <property type="molecule type" value="Genomic_DNA"/>
</dbReference>
<keyword evidence="3" id="KW-1185">Reference proteome</keyword>
<dbReference type="InterPro" id="IPR006311">
    <property type="entry name" value="TAT_signal"/>
</dbReference>
<comment type="caution">
    <text evidence="2">The sequence shown here is derived from an EMBL/GenBank/DDBJ whole genome shotgun (WGS) entry which is preliminary data.</text>
</comment>
<evidence type="ECO:0000313" key="2">
    <source>
        <dbReference type="EMBL" id="MBJ6122898.1"/>
    </source>
</evidence>
<dbReference type="Proteomes" id="UP000640426">
    <property type="component" value="Unassembled WGS sequence"/>
</dbReference>
<gene>
    <name evidence="2" type="ORF">JAO74_13955</name>
</gene>
<dbReference type="PANTHER" id="PTHR33361:SF2">
    <property type="entry name" value="DUF885 DOMAIN-CONTAINING PROTEIN"/>
    <property type="match status" value="1"/>
</dbReference>
<accession>A0ABS0XT32</accession>
<feature type="chain" id="PRO_5046620290" evidence="1">
    <location>
        <begin position="27"/>
        <end position="600"/>
    </location>
</feature>
<dbReference type="PROSITE" id="PS51318">
    <property type="entry name" value="TAT"/>
    <property type="match status" value="1"/>
</dbReference>
<sequence>MTTRRSFMGGTAATVALAAAPRAAMAAETPLTALFADLLQAQLRRNPEGATNLGLDTGADADLRARLSDQSIAAMATNRAATLAEIKRLEAIDTATLSADEKIDLACVLYTRRSAARVQAFSFGGTAYGPTPYVVSQQSGAYQSVPDFLDTKHKIDGAGDADAYLRRLTAFAGQLDAQTERMRRDAGARVVPPDFILDLTLEQMGKLRVPAADALVVQSLARRAAAKGLAADYGAKAGRIWDTAVLPALDRQIAQAKVMRATATHDAGIWKIPEGAAFYPAALQSTTTTSLSPEEVHRFGLEQATALNARLDTELKKLGYSKGSVGARMAALGREPKYLYPDSDAGRAQAIAYCNERLAAIRGKLPAVFERMPPYAFEVRRVPPQTEAGAAGAFAQPPSLDGSRPGLVYFNLRDINDWPTFALATTTYHEGLPGHQMEGGLALSNTRLPLIRKIGGFSGYGEGWALYAEQLADEIGMYADDPVGRCGYLVAQLFRANRCVVDTGLHHYRWSREKAVQYFVDQQGDPVSDASREIDRYCVNPGQAASYKLGHSTFVAIRDKAKARQGARFDLKAYHAAVLRYGRVPLDVLTQIGDEWIARG</sequence>
<proteinExistence type="predicted"/>